<feature type="compositionally biased region" description="Low complexity" evidence="2">
    <location>
        <begin position="423"/>
        <end position="441"/>
    </location>
</feature>
<proteinExistence type="predicted"/>
<feature type="region of interest" description="Disordered" evidence="2">
    <location>
        <begin position="54"/>
        <end position="143"/>
    </location>
</feature>
<feature type="compositionally biased region" description="Basic residues" evidence="2">
    <location>
        <begin position="516"/>
        <end position="527"/>
    </location>
</feature>
<protein>
    <recommendedName>
        <fullName evidence="3">C2H2-type domain-containing protein</fullName>
    </recommendedName>
</protein>
<dbReference type="SMART" id="SM00355">
    <property type="entry name" value="ZnF_C2H2"/>
    <property type="match status" value="2"/>
</dbReference>
<organism evidence="4 5">
    <name type="scientific">Frankliniella fusca</name>
    <dbReference type="NCBI Taxonomy" id="407009"/>
    <lineage>
        <taxon>Eukaryota</taxon>
        <taxon>Metazoa</taxon>
        <taxon>Ecdysozoa</taxon>
        <taxon>Arthropoda</taxon>
        <taxon>Hexapoda</taxon>
        <taxon>Insecta</taxon>
        <taxon>Pterygota</taxon>
        <taxon>Neoptera</taxon>
        <taxon>Paraneoptera</taxon>
        <taxon>Thysanoptera</taxon>
        <taxon>Terebrantia</taxon>
        <taxon>Thripoidea</taxon>
        <taxon>Thripidae</taxon>
        <taxon>Frankliniella</taxon>
    </lineage>
</organism>
<reference evidence="4" key="1">
    <citation type="submission" date="2021-07" db="EMBL/GenBank/DDBJ databases">
        <authorList>
            <person name="Catto M.A."/>
            <person name="Jacobson A."/>
            <person name="Kennedy G."/>
            <person name="Labadie P."/>
            <person name="Hunt B.G."/>
            <person name="Srinivasan R."/>
        </authorList>
    </citation>
    <scope>NUCLEOTIDE SEQUENCE</scope>
    <source>
        <strain evidence="4">PL_HMW_Pooled</strain>
        <tissue evidence="4">Head</tissue>
    </source>
</reference>
<dbReference type="PROSITE" id="PS50157">
    <property type="entry name" value="ZINC_FINGER_C2H2_2"/>
    <property type="match status" value="1"/>
</dbReference>
<name>A0AAE1LGX4_9NEOP</name>
<dbReference type="Proteomes" id="UP001219518">
    <property type="component" value="Unassembled WGS sequence"/>
</dbReference>
<dbReference type="GO" id="GO:0008270">
    <property type="term" value="F:zinc ion binding"/>
    <property type="evidence" value="ECO:0007669"/>
    <property type="project" value="UniProtKB-KW"/>
</dbReference>
<dbReference type="EMBL" id="JAHWGI010000930">
    <property type="protein sequence ID" value="KAK3918289.1"/>
    <property type="molecule type" value="Genomic_DNA"/>
</dbReference>
<gene>
    <name evidence="4" type="ORF">KUF71_007688</name>
</gene>
<dbReference type="InterPro" id="IPR013087">
    <property type="entry name" value="Znf_C2H2_type"/>
</dbReference>
<dbReference type="PANTHER" id="PTHR19446">
    <property type="entry name" value="REVERSE TRANSCRIPTASES"/>
    <property type="match status" value="1"/>
</dbReference>
<keyword evidence="5" id="KW-1185">Reference proteome</keyword>
<feature type="non-terminal residue" evidence="4">
    <location>
        <position position="1"/>
    </location>
</feature>
<feature type="domain" description="C2H2-type" evidence="3">
    <location>
        <begin position="36"/>
        <end position="64"/>
    </location>
</feature>
<keyword evidence="1" id="KW-0479">Metal-binding</keyword>
<dbReference type="PROSITE" id="PS00028">
    <property type="entry name" value="ZINC_FINGER_C2H2_1"/>
    <property type="match status" value="1"/>
</dbReference>
<evidence type="ECO:0000313" key="5">
    <source>
        <dbReference type="Proteomes" id="UP001219518"/>
    </source>
</evidence>
<dbReference type="Gene3D" id="3.30.160.60">
    <property type="entry name" value="Classic Zinc Finger"/>
    <property type="match status" value="1"/>
</dbReference>
<feature type="compositionally biased region" description="Low complexity" evidence="2">
    <location>
        <begin position="187"/>
        <end position="197"/>
    </location>
</feature>
<reference evidence="4" key="2">
    <citation type="journal article" date="2023" name="BMC Genomics">
        <title>Pest status, molecular evolution, and epigenetic factors derived from the genome assembly of Frankliniella fusca, a thysanopteran phytovirus vector.</title>
        <authorList>
            <person name="Catto M.A."/>
            <person name="Labadie P.E."/>
            <person name="Jacobson A.L."/>
            <person name="Kennedy G.G."/>
            <person name="Srinivasan R."/>
            <person name="Hunt B.G."/>
        </authorList>
    </citation>
    <scope>NUCLEOTIDE SEQUENCE</scope>
    <source>
        <strain evidence="4">PL_HMW_Pooled</strain>
    </source>
</reference>
<comment type="caution">
    <text evidence="4">The sequence shown here is derived from an EMBL/GenBank/DDBJ whole genome shotgun (WGS) entry which is preliminary data.</text>
</comment>
<feature type="region of interest" description="Disordered" evidence="2">
    <location>
        <begin position="506"/>
        <end position="534"/>
    </location>
</feature>
<evidence type="ECO:0000256" key="1">
    <source>
        <dbReference type="PROSITE-ProRule" id="PRU00042"/>
    </source>
</evidence>
<feature type="region of interest" description="Disordered" evidence="2">
    <location>
        <begin position="423"/>
        <end position="457"/>
    </location>
</feature>
<feature type="region of interest" description="Disordered" evidence="2">
    <location>
        <begin position="355"/>
        <end position="402"/>
    </location>
</feature>
<evidence type="ECO:0000256" key="2">
    <source>
        <dbReference type="SAM" id="MobiDB-lite"/>
    </source>
</evidence>
<accession>A0AAE1LGX4</accession>
<feature type="region of interest" description="Disordered" evidence="2">
    <location>
        <begin position="165"/>
        <end position="253"/>
    </location>
</feature>
<keyword evidence="1" id="KW-0862">Zinc</keyword>
<dbReference type="AlphaFoldDB" id="A0AAE1LGX4"/>
<evidence type="ECO:0000313" key="4">
    <source>
        <dbReference type="EMBL" id="KAK3918289.1"/>
    </source>
</evidence>
<evidence type="ECO:0000259" key="3">
    <source>
        <dbReference type="PROSITE" id="PS50157"/>
    </source>
</evidence>
<sequence>SILCPDCTVSGRKKTGYSYTALRTHVLRSHNADVIFVCRECRDQFDDKQKATQHLRRDHGLAKDDEGPSVASWSREGLFPDARPWRRTPGATPPAPLRPSPPQSPSADMAAEAIGSGAPATMASAGAAAPDDPVVATTTSAGPAPGQVVSIHNFSTSLNISPGGKWSPLGRAPLSTSPGVPGPSSSPRPAQRSSPPGFVLRPRRPLAVSPHHQGGEEISEATSQGAPALAAAPDGRSTATHTGTEPAPGQVVPRVSPTRAVNQFTTPSTASLQFPPGVREVLSAGVTAILRNSQAAAATPRATPRRSPPWTKTATAVASRLRRAHRSARTPPALRRAPVVRSVLLPSPPAIVAEPLSTPPRWSSPRDPSACHGPGVVAEALGAGAPPKTPSGRGAAPDTPGMATLHGAVAAPRQVVPETISILGGMSSPLPSSSPTGSTTTEGRTAVSTPPTSPAAIEGFGALHAESGSPSSDQPSRKQADWIRGLTEARSWTAFESVVKDFTASIAPPSRESHKNGRRGRPVRRRQQPGNHEEAKRIQQLYMKNRKVAMREIRQEESPLCNIPPEDVAYHFEHVFSERITVLDEAPEGVILPKHQTIDDSVFSEISKETIAARLRHCSNTAPGPDGVTYRILRSKDPGSHVLFEIFERCRKERRIPQTWKEARTILLYKKGDRKDLSNWRPISLSSCIYKIYSGILAARLGRWAATTGAISSVQKGFMPAEGCLEHNFINQRAMQEILNDVSKAATWMGLEFNAAKCATLHIKTRRAHKETDTFIQGQRIPTLDHGEAYQHLGVPTGLYVEQTPEATFQKMIEDLKAVEASLLTPWRKLDAIRTFIIPQAQFTLLTANIKKSALDKVDKEVKSIAKSIFNLPRRASPEIVFIPTQQGGGNLPPLSELADVGSIVRAFKMLTCPDLAVREIAEASIRHSAGPVLEQREPDFNQLSAYLSGDATPKYSRGATIWSAARSAARRLTNKLPGLRWSWSDSKQWSLTVPKQLKNSEYTIIDTGSRKELHHHLRRGVQQYHLEHLLTKADQGKVFDVASRSAESNHFLQYGRHTRFCDWKFIHRARLGVLPLRACIRIANIDRRCRVCKYPQETTAHVLCHCMRHSRASNNRHRAVIKHLVAAMQGTRNLRIEKTIPGVNSRDKPDLVIIDNSSKIAVIIDVACPFDNRYTAMEEKRLEKVQKYLPLATALNDQGFDTVVDAVVVGSLGSWDPANESAMALLGIPEKRRKAVKKLIVSDVIRWSRNIYVEHVSGSRQYKEDVILPKI</sequence>
<feature type="compositionally biased region" description="Low complexity" evidence="2">
    <location>
        <begin position="115"/>
        <end position="139"/>
    </location>
</feature>
<keyword evidence="1" id="KW-0863">Zinc-finger</keyword>
<feature type="compositionally biased region" description="Pro residues" evidence="2">
    <location>
        <begin position="91"/>
        <end position="104"/>
    </location>
</feature>